<keyword evidence="2" id="KW-0812">Transmembrane</keyword>
<feature type="compositionally biased region" description="Basic and acidic residues" evidence="1">
    <location>
        <begin position="57"/>
        <end position="68"/>
    </location>
</feature>
<name>A0A0F4ZHI8_9PEZI</name>
<feature type="compositionally biased region" description="Polar residues" evidence="1">
    <location>
        <begin position="45"/>
        <end position="56"/>
    </location>
</feature>
<protein>
    <submittedName>
        <fullName evidence="3">Uncharacterized protein</fullName>
    </submittedName>
</protein>
<reference evidence="3 4" key="1">
    <citation type="submission" date="2015-03" db="EMBL/GenBank/DDBJ databases">
        <authorList>
            <person name="Radwan O."/>
            <person name="Al-Naeli F.A."/>
            <person name="Rendon G.A."/>
            <person name="Fields C."/>
        </authorList>
    </citation>
    <scope>NUCLEOTIDE SEQUENCE [LARGE SCALE GENOMIC DNA]</scope>
    <source>
        <strain evidence="3">CR-DP1</strain>
    </source>
</reference>
<sequence>MSSSSNSHAIPALKLLSRPTSPSYDLTLSSSPSAASSVHPTTPAMGSSPTRLTHTSSAHDSDQDSHEVPTIKCCCGQLDCQYLKNNCVILKNVETDMRAAAALGQLYGKYAVSLAFIPLVSCHAALCIPHVVFIIYQII</sequence>
<feature type="region of interest" description="Disordered" evidence="1">
    <location>
        <begin position="21"/>
        <end position="68"/>
    </location>
</feature>
<feature type="compositionally biased region" description="Low complexity" evidence="1">
    <location>
        <begin position="27"/>
        <end position="44"/>
    </location>
</feature>
<keyword evidence="2" id="KW-1133">Transmembrane helix</keyword>
<comment type="caution">
    <text evidence="3">The sequence shown here is derived from an EMBL/GenBank/DDBJ whole genome shotgun (WGS) entry which is preliminary data.</text>
</comment>
<accession>A0A0F4ZHI8</accession>
<keyword evidence="2" id="KW-0472">Membrane</keyword>
<evidence type="ECO:0000313" key="4">
    <source>
        <dbReference type="Proteomes" id="UP000033483"/>
    </source>
</evidence>
<dbReference type="EMBL" id="LAEV01000594">
    <property type="protein sequence ID" value="KKA30002.1"/>
    <property type="molecule type" value="Genomic_DNA"/>
</dbReference>
<organism evidence="3 4">
    <name type="scientific">Thielaviopsis punctulata</name>
    <dbReference type="NCBI Taxonomy" id="72032"/>
    <lineage>
        <taxon>Eukaryota</taxon>
        <taxon>Fungi</taxon>
        <taxon>Dikarya</taxon>
        <taxon>Ascomycota</taxon>
        <taxon>Pezizomycotina</taxon>
        <taxon>Sordariomycetes</taxon>
        <taxon>Hypocreomycetidae</taxon>
        <taxon>Microascales</taxon>
        <taxon>Ceratocystidaceae</taxon>
        <taxon>Thielaviopsis</taxon>
    </lineage>
</organism>
<dbReference type="Proteomes" id="UP000033483">
    <property type="component" value="Unassembled WGS sequence"/>
</dbReference>
<gene>
    <name evidence="3" type="ORF">TD95_003832</name>
</gene>
<evidence type="ECO:0000313" key="3">
    <source>
        <dbReference type="EMBL" id="KKA30002.1"/>
    </source>
</evidence>
<evidence type="ECO:0000256" key="1">
    <source>
        <dbReference type="SAM" id="MobiDB-lite"/>
    </source>
</evidence>
<feature type="transmembrane region" description="Helical" evidence="2">
    <location>
        <begin position="110"/>
        <end position="136"/>
    </location>
</feature>
<proteinExistence type="predicted"/>
<evidence type="ECO:0000256" key="2">
    <source>
        <dbReference type="SAM" id="Phobius"/>
    </source>
</evidence>
<dbReference type="OrthoDB" id="4088568at2759"/>
<dbReference type="AlphaFoldDB" id="A0A0F4ZHI8"/>
<keyword evidence="4" id="KW-1185">Reference proteome</keyword>